<evidence type="ECO:0000313" key="3">
    <source>
        <dbReference type="Proteomes" id="UP000283128"/>
    </source>
</evidence>
<dbReference type="OrthoDB" id="156718at2"/>
<gene>
    <name evidence="2" type="ORF">EOT10_09415</name>
</gene>
<feature type="transmembrane region" description="Helical" evidence="1">
    <location>
        <begin position="123"/>
        <end position="141"/>
    </location>
</feature>
<accession>A0A437PYN4</accession>
<proteinExistence type="predicted"/>
<feature type="transmembrane region" description="Helical" evidence="1">
    <location>
        <begin position="222"/>
        <end position="241"/>
    </location>
</feature>
<evidence type="ECO:0000256" key="1">
    <source>
        <dbReference type="SAM" id="Phobius"/>
    </source>
</evidence>
<comment type="caution">
    <text evidence="2">The sequence shown here is derived from an EMBL/GenBank/DDBJ whole genome shotgun (WGS) entry which is preliminary data.</text>
</comment>
<evidence type="ECO:0000313" key="2">
    <source>
        <dbReference type="EMBL" id="RVU27374.1"/>
    </source>
</evidence>
<keyword evidence="1" id="KW-0472">Membrane</keyword>
<feature type="transmembrane region" description="Helical" evidence="1">
    <location>
        <begin position="178"/>
        <end position="196"/>
    </location>
</feature>
<dbReference type="Proteomes" id="UP000283128">
    <property type="component" value="Unassembled WGS sequence"/>
</dbReference>
<dbReference type="EMBL" id="RZYA01000003">
    <property type="protein sequence ID" value="RVU27374.1"/>
    <property type="molecule type" value="Genomic_DNA"/>
</dbReference>
<sequence>MEPHYGTVPLIPGTEPLPELDIPRPDRQNRLAVLVRLLLLVPHLAVLAVLSVLAFFAVAAGWCAALLIGRLPDPVERYLAGFLGYDTRLNAYAMLLTGRYPPFELGDPMGYPVRVRVRQSVRLNRLAVLFRLVLVIPAAVVGSVAAAGWWAFSLFGWLVVLVLGWMPRPLFEATAAVLRYRMRLGAYLLLLTPAYPKRLFGDQSAPDAVVGTVSGPSATRPLFLGTGAKALLGAFLVLGLLGGAANASRYGADGSAAVRASLLGE</sequence>
<dbReference type="RefSeq" id="WP_127827632.1">
    <property type="nucleotide sequence ID" value="NZ_RZYA01000003.1"/>
</dbReference>
<dbReference type="InterPro" id="IPR025498">
    <property type="entry name" value="DUF4389"/>
</dbReference>
<keyword evidence="1" id="KW-1133">Transmembrane helix</keyword>
<feature type="transmembrane region" description="Helical" evidence="1">
    <location>
        <begin position="44"/>
        <end position="68"/>
    </location>
</feature>
<dbReference type="Pfam" id="PF14333">
    <property type="entry name" value="DUF4389"/>
    <property type="match status" value="2"/>
</dbReference>
<feature type="transmembrane region" description="Helical" evidence="1">
    <location>
        <begin position="147"/>
        <end position="166"/>
    </location>
</feature>
<organism evidence="2 3">
    <name type="scientific">Streptomyces antnestii</name>
    <dbReference type="NCBI Taxonomy" id="2494256"/>
    <lineage>
        <taxon>Bacteria</taxon>
        <taxon>Bacillati</taxon>
        <taxon>Actinomycetota</taxon>
        <taxon>Actinomycetes</taxon>
        <taxon>Kitasatosporales</taxon>
        <taxon>Streptomycetaceae</taxon>
        <taxon>Streptomyces</taxon>
    </lineage>
</organism>
<keyword evidence="1" id="KW-0812">Transmembrane</keyword>
<keyword evidence="3" id="KW-1185">Reference proteome</keyword>
<name>A0A437PYN4_9ACTN</name>
<reference evidence="2 3" key="1">
    <citation type="submission" date="2019-01" db="EMBL/GenBank/DDBJ databases">
        <title>Genome sequences of Streptomyces and Rhizobium isolates collected from root and soil.</title>
        <authorList>
            <person name="Chhettri S."/>
            <person name="Sevigny J.L."/>
            <person name="Sen A."/>
            <person name="Ennis N."/>
            <person name="Tisa L."/>
        </authorList>
    </citation>
    <scope>NUCLEOTIDE SEQUENCE [LARGE SCALE GENOMIC DNA]</scope>
    <source>
        <strain evidence="2 3">San01</strain>
    </source>
</reference>
<dbReference type="AlphaFoldDB" id="A0A437PYN4"/>
<protein>
    <submittedName>
        <fullName evidence="2">DUF4389 domain-containing protein</fullName>
    </submittedName>
</protein>